<dbReference type="EMBL" id="FOTY01000008">
    <property type="protein sequence ID" value="SFL92970.1"/>
    <property type="molecule type" value="Genomic_DNA"/>
</dbReference>
<sequence length="83" mass="9488">MKKIEGHAAKVLKNIIHDHESVFEIDGKRYHLTVTEEPETSVKQDVEADPVLKENLSQAKKDINEGRVYTTENVLEMIEQGEL</sequence>
<evidence type="ECO:0000313" key="2">
    <source>
        <dbReference type="Proteomes" id="UP000199668"/>
    </source>
</evidence>
<evidence type="ECO:0000313" key="1">
    <source>
        <dbReference type="EMBL" id="SFL92970.1"/>
    </source>
</evidence>
<accession>A0A1I4LPR7</accession>
<reference evidence="1 2" key="1">
    <citation type="submission" date="2016-10" db="EMBL/GenBank/DDBJ databases">
        <authorList>
            <person name="de Groot N.N."/>
        </authorList>
    </citation>
    <scope>NUCLEOTIDE SEQUENCE [LARGE SCALE GENOMIC DNA]</scope>
    <source>
        <strain evidence="1 2">CGMCC 1.6134</strain>
    </source>
</reference>
<name>A0A1I4LPR7_9BACI</name>
<gene>
    <name evidence="1" type="ORF">SAMN04488054_10892</name>
</gene>
<dbReference type="Proteomes" id="UP000199668">
    <property type="component" value="Unassembled WGS sequence"/>
</dbReference>
<dbReference type="RefSeq" id="WP_090926648.1">
    <property type="nucleotide sequence ID" value="NZ_FOTY01000008.1"/>
</dbReference>
<organism evidence="1 2">
    <name type="scientific">Salibacterium qingdaonense</name>
    <dbReference type="NCBI Taxonomy" id="266892"/>
    <lineage>
        <taxon>Bacteria</taxon>
        <taxon>Bacillati</taxon>
        <taxon>Bacillota</taxon>
        <taxon>Bacilli</taxon>
        <taxon>Bacillales</taxon>
        <taxon>Bacillaceae</taxon>
    </lineage>
</organism>
<dbReference type="STRING" id="266892.SAMN04488054_10892"/>
<proteinExistence type="predicted"/>
<dbReference type="AlphaFoldDB" id="A0A1I4LPR7"/>
<protein>
    <submittedName>
        <fullName evidence="1">Uncharacterized protein</fullName>
    </submittedName>
</protein>
<keyword evidence="2" id="KW-1185">Reference proteome</keyword>
<dbReference type="OrthoDB" id="2969687at2"/>